<dbReference type="FunFam" id="3.40.50.150:FF:000071">
    <property type="entry name" value="Protein arginine N-methyltransferase 7"/>
    <property type="match status" value="1"/>
</dbReference>
<dbReference type="EMBL" id="LNIX01000003">
    <property type="protein sequence ID" value="OXA56968.1"/>
    <property type="molecule type" value="Genomic_DNA"/>
</dbReference>
<protein>
    <submittedName>
        <fullName evidence="3">Protein arginine N-methyltransferase 7</fullName>
    </submittedName>
</protein>
<dbReference type="STRING" id="158441.A0A226EIC4"/>
<evidence type="ECO:0000313" key="4">
    <source>
        <dbReference type="Proteomes" id="UP000198287"/>
    </source>
</evidence>
<proteinExistence type="predicted"/>
<evidence type="ECO:0000313" key="3">
    <source>
        <dbReference type="EMBL" id="OXA56968.1"/>
    </source>
</evidence>
<dbReference type="Gene3D" id="3.40.50.150">
    <property type="entry name" value="Vaccinia Virus protein VP39"/>
    <property type="match status" value="1"/>
</dbReference>
<keyword evidence="1 2" id="KW-0949">S-adenosyl-L-methionine</keyword>
<dbReference type="InterPro" id="IPR029063">
    <property type="entry name" value="SAM-dependent_MTases_sf"/>
</dbReference>
<dbReference type="PROSITE" id="PS51678">
    <property type="entry name" value="SAM_MT_PRMT"/>
    <property type="match status" value="1"/>
</dbReference>
<dbReference type="SUPFAM" id="SSF53335">
    <property type="entry name" value="S-adenosyl-L-methionine-dependent methyltransferases"/>
    <property type="match status" value="1"/>
</dbReference>
<dbReference type="GO" id="GO:0042054">
    <property type="term" value="F:histone methyltransferase activity"/>
    <property type="evidence" value="ECO:0007669"/>
    <property type="project" value="TreeGrafter"/>
</dbReference>
<reference evidence="3 4" key="1">
    <citation type="submission" date="2015-12" db="EMBL/GenBank/DDBJ databases">
        <title>The genome of Folsomia candida.</title>
        <authorList>
            <person name="Faddeeva A."/>
            <person name="Derks M.F."/>
            <person name="Anvar Y."/>
            <person name="Smit S."/>
            <person name="Van Straalen N."/>
            <person name="Roelofs D."/>
        </authorList>
    </citation>
    <scope>NUCLEOTIDE SEQUENCE [LARGE SCALE GENOMIC DNA]</scope>
    <source>
        <strain evidence="3 4">VU population</strain>
        <tissue evidence="3">Whole body</tissue>
    </source>
</reference>
<accession>A0A226EIC4</accession>
<gene>
    <name evidence="3" type="ORF">Fcan01_06563</name>
</gene>
<dbReference type="OrthoDB" id="412876at2759"/>
<dbReference type="PANTHER" id="PTHR11006:SF4">
    <property type="entry name" value="PROTEIN ARGININE N-METHYLTRANSFERASE 7"/>
    <property type="match status" value="1"/>
</dbReference>
<dbReference type="OMA" id="RIWIQLV"/>
<keyword evidence="2 3" id="KW-0489">Methyltransferase</keyword>
<evidence type="ECO:0000256" key="2">
    <source>
        <dbReference type="PROSITE-ProRule" id="PRU01015"/>
    </source>
</evidence>
<dbReference type="GO" id="GO:0016274">
    <property type="term" value="F:protein-arginine N-methyltransferase activity"/>
    <property type="evidence" value="ECO:0007669"/>
    <property type="project" value="InterPro"/>
</dbReference>
<dbReference type="PANTHER" id="PTHR11006">
    <property type="entry name" value="PROTEIN ARGININE N-METHYLTRANSFERASE"/>
    <property type="match status" value="1"/>
</dbReference>
<comment type="caution">
    <text evidence="3">The sequence shown here is derived from an EMBL/GenBank/DDBJ whole genome shotgun (WGS) entry which is preliminary data.</text>
</comment>
<name>A0A226EIC4_FOLCA</name>
<dbReference type="Proteomes" id="UP000198287">
    <property type="component" value="Unassembled WGS sequence"/>
</dbReference>
<organism evidence="3 4">
    <name type="scientific">Folsomia candida</name>
    <name type="common">Springtail</name>
    <dbReference type="NCBI Taxonomy" id="158441"/>
    <lineage>
        <taxon>Eukaryota</taxon>
        <taxon>Metazoa</taxon>
        <taxon>Ecdysozoa</taxon>
        <taxon>Arthropoda</taxon>
        <taxon>Hexapoda</taxon>
        <taxon>Collembola</taxon>
        <taxon>Entomobryomorpha</taxon>
        <taxon>Isotomoidea</taxon>
        <taxon>Isotomidae</taxon>
        <taxon>Proisotominae</taxon>
        <taxon>Folsomia</taxon>
    </lineage>
</organism>
<keyword evidence="4" id="KW-1185">Reference proteome</keyword>
<dbReference type="AlphaFoldDB" id="A0A226EIC4"/>
<dbReference type="GO" id="GO:0032259">
    <property type="term" value="P:methylation"/>
    <property type="evidence" value="ECO:0007669"/>
    <property type="project" value="UniProtKB-KW"/>
</dbReference>
<evidence type="ECO:0000256" key="1">
    <source>
        <dbReference type="ARBA" id="ARBA00022691"/>
    </source>
</evidence>
<dbReference type="CDD" id="cd02440">
    <property type="entry name" value="AdoMet_MTases"/>
    <property type="match status" value="1"/>
</dbReference>
<dbReference type="InterPro" id="IPR025799">
    <property type="entry name" value="Arg_MeTrfase"/>
</dbReference>
<keyword evidence="2 3" id="KW-0808">Transferase</keyword>
<dbReference type="Gene3D" id="2.70.160.11">
    <property type="entry name" value="Hnrnp arginine n-methyltransferase1"/>
    <property type="match status" value="2"/>
</dbReference>
<sequence>MFLLSRVRFARYCQLFRVNSIKLRKMSTHFSSIRDPVTGEQTWVLEEDYNRDIARAAYADMLHDLDRNKAYYAAISSAIATMKGKGRRAIVLDIGTGTGLLSMMASAAGADEIYACECFTPMYTTALKVTQANEKLLQSKIKIIPKRSNELQIGVDLPHRANILVTETFDTELIGEHCISTYNHAGLELMEPDYLAVPSTATVFVQLVSSPVLAEFHGLNHPKYFESTYNCPGLPTAHDLQLSNLRPGTDFQFVTPEPQPLFHFDFTKQIPTSRIAVIKSSTTDYTNAFLFWKLKMDANTEISCFPSFLEKDNYVWREHWIQWEMFIPLNLRKNELSITQTDLDYHLGTEESKCNCGLHRALSRGRIYGLNQLDVPFYLNLDTESSEKNVLFLGDDSPLPIYLKEKYNQVSVLGTGRDPFDFKSDPLPPNAEEDPNLLIISEPYYSNSLSCLQNLQFFTKVKKYQSKNYFPKSAMIKCLTVKFHHLHKIRSRVGETCGFDLTPFDELIGGCIDSVDPIVEYQPLWEYDFDICTTNDLFTIDINTVKVRKEIRIQNEGVNGLIFYCKWDFGSGRKKTNFLPKESTFQKGTMQSLIFLNRKSQLVNVLFDFDNGLHIDTNDA</sequence>